<protein>
    <submittedName>
        <fullName evidence="1">Uncharacterized protein</fullName>
    </submittedName>
</protein>
<comment type="caution">
    <text evidence="1">The sequence shown here is derived from an EMBL/GenBank/DDBJ whole genome shotgun (WGS) entry which is preliminary data.</text>
</comment>
<proteinExistence type="predicted"/>
<dbReference type="Proteomes" id="UP001152320">
    <property type="component" value="Chromosome 12"/>
</dbReference>
<gene>
    <name evidence="1" type="ORF">HOLleu_25355</name>
</gene>
<reference evidence="1" key="1">
    <citation type="submission" date="2021-10" db="EMBL/GenBank/DDBJ databases">
        <title>Tropical sea cucumber genome reveals ecological adaptation and Cuvierian tubules defense mechanism.</title>
        <authorList>
            <person name="Chen T."/>
        </authorList>
    </citation>
    <scope>NUCLEOTIDE SEQUENCE</scope>
    <source>
        <strain evidence="1">Nanhai2018</strain>
        <tissue evidence="1">Muscle</tissue>
    </source>
</reference>
<sequence>MSVRAFPNLYSRGFRPLPWLRSGTRADESRLQRAPTGRLSQNMAIQSRLRFLSSKHPSQGSTLTYFTVC</sequence>
<name>A0A9Q1BSW4_HOLLE</name>
<dbReference type="AlphaFoldDB" id="A0A9Q1BSW4"/>
<evidence type="ECO:0000313" key="2">
    <source>
        <dbReference type="Proteomes" id="UP001152320"/>
    </source>
</evidence>
<keyword evidence="2" id="KW-1185">Reference proteome</keyword>
<accession>A0A9Q1BSW4</accession>
<dbReference type="EMBL" id="JAIZAY010000012">
    <property type="protein sequence ID" value="KAJ8031971.1"/>
    <property type="molecule type" value="Genomic_DNA"/>
</dbReference>
<organism evidence="1 2">
    <name type="scientific">Holothuria leucospilota</name>
    <name type="common">Black long sea cucumber</name>
    <name type="synonym">Mertensiothuria leucospilota</name>
    <dbReference type="NCBI Taxonomy" id="206669"/>
    <lineage>
        <taxon>Eukaryota</taxon>
        <taxon>Metazoa</taxon>
        <taxon>Echinodermata</taxon>
        <taxon>Eleutherozoa</taxon>
        <taxon>Echinozoa</taxon>
        <taxon>Holothuroidea</taxon>
        <taxon>Aspidochirotacea</taxon>
        <taxon>Aspidochirotida</taxon>
        <taxon>Holothuriidae</taxon>
        <taxon>Holothuria</taxon>
    </lineage>
</organism>
<evidence type="ECO:0000313" key="1">
    <source>
        <dbReference type="EMBL" id="KAJ8031971.1"/>
    </source>
</evidence>